<accession>A0A1D3UAQ4</accession>
<dbReference type="GO" id="GO:0005874">
    <property type="term" value="C:microtubule"/>
    <property type="evidence" value="ECO:0007669"/>
    <property type="project" value="TreeGrafter"/>
</dbReference>
<dbReference type="GO" id="GO:0048870">
    <property type="term" value="P:cell motility"/>
    <property type="evidence" value="ECO:0007669"/>
    <property type="project" value="InterPro"/>
</dbReference>
<dbReference type="PANTHER" id="PTHR31543:SF1">
    <property type="entry name" value="HECT DOMAIN-CONTAINING PROTEIN"/>
    <property type="match status" value="1"/>
</dbReference>
<dbReference type="GO" id="GO:0031267">
    <property type="term" value="F:small GTPase binding"/>
    <property type="evidence" value="ECO:0007669"/>
    <property type="project" value="InterPro"/>
</dbReference>
<dbReference type="GO" id="GO:0008017">
    <property type="term" value="F:microtubule binding"/>
    <property type="evidence" value="ECO:0007669"/>
    <property type="project" value="InterPro"/>
</dbReference>
<dbReference type="Proteomes" id="UP000242942">
    <property type="component" value="Chromosome 14"/>
</dbReference>
<feature type="coiled-coil region" evidence="1">
    <location>
        <begin position="40"/>
        <end position="74"/>
    </location>
</feature>
<dbReference type="GO" id="GO:0031514">
    <property type="term" value="C:motile cilium"/>
    <property type="evidence" value="ECO:0007669"/>
    <property type="project" value="InterPro"/>
</dbReference>
<name>A0A1D3UAQ4_PLAOA</name>
<dbReference type="Pfam" id="PF13851">
    <property type="entry name" value="GAS"/>
    <property type="match status" value="1"/>
</dbReference>
<keyword evidence="5" id="KW-1185">Reference proteome</keyword>
<dbReference type="InterPro" id="IPR025593">
    <property type="entry name" value="GAS8_dom"/>
</dbReference>
<keyword evidence="1" id="KW-0175">Coiled coil</keyword>
<proteinExistence type="predicted"/>
<dbReference type="PANTHER" id="PTHR31543">
    <property type="entry name" value="DYNEIN REGULATORY COMPLEX SUBUNIT 4"/>
    <property type="match status" value="1"/>
</dbReference>
<evidence type="ECO:0000313" key="5">
    <source>
        <dbReference type="Proteomes" id="UP000242942"/>
    </source>
</evidence>
<organism evidence="4 5">
    <name type="scientific">Plasmodium ovale</name>
    <name type="common">malaria parasite P. ovale</name>
    <dbReference type="NCBI Taxonomy" id="36330"/>
    <lineage>
        <taxon>Eukaryota</taxon>
        <taxon>Sar</taxon>
        <taxon>Alveolata</taxon>
        <taxon>Apicomplexa</taxon>
        <taxon>Aconoidasida</taxon>
        <taxon>Haemosporida</taxon>
        <taxon>Plasmodiidae</taxon>
        <taxon>Plasmodium</taxon>
        <taxon>Plasmodium (Plasmodium)</taxon>
    </lineage>
</organism>
<evidence type="ECO:0000256" key="2">
    <source>
        <dbReference type="SAM" id="MobiDB-lite"/>
    </source>
</evidence>
<dbReference type="InterPro" id="IPR039308">
    <property type="entry name" value="GAS8"/>
</dbReference>
<feature type="coiled-coil region" evidence="1">
    <location>
        <begin position="239"/>
        <end position="396"/>
    </location>
</feature>
<dbReference type="EMBL" id="LT594595">
    <property type="protein sequence ID" value="SCQ17225.1"/>
    <property type="molecule type" value="Genomic_DNA"/>
</dbReference>
<feature type="domain" description="Growth arrest-specific protein 8" evidence="3">
    <location>
        <begin position="222"/>
        <end position="418"/>
    </location>
</feature>
<dbReference type="GO" id="GO:0005794">
    <property type="term" value="C:Golgi apparatus"/>
    <property type="evidence" value="ECO:0007669"/>
    <property type="project" value="TreeGrafter"/>
</dbReference>
<dbReference type="VEuPathDB" id="PlasmoDB:PocGH01_14067000"/>
<reference evidence="4 5" key="1">
    <citation type="submission" date="2016-06" db="EMBL/GenBank/DDBJ databases">
        <authorList>
            <consortium name="Pathogen Informatics"/>
        </authorList>
    </citation>
    <scope>NUCLEOTIDE SEQUENCE [LARGE SCALE GENOMIC DNA]</scope>
    <source>
        <strain evidence="4">PocGH01</strain>
    </source>
</reference>
<feature type="region of interest" description="Disordered" evidence="2">
    <location>
        <begin position="1"/>
        <end position="23"/>
    </location>
</feature>
<sequence length="449" mass="54397">MNKNKQKNKKKKKPKGKGSKFKKLSNGEIEILIKTKKEELIRTIQKKHLMEKRLEEKNEEFECFKKEYNEIKNKIDFISEGCEKYDEKVKEEPKIIKHKSVFYNFQNVEELKKLLKEKEEIKILIDEKHEQTMNKLMSYIEEQRINLDYVKNKNFDEINELNSSFDLKMKKMEELFTKHLKIYEDDQKEDMEEMIENYEIMERNEIIYLKNLYNDHINKVNEIYIDVLQNYKKYYIDQIRENISKIKSLKKNINDLELNDKEIKNDLNNYNSQNSSMQENIKNLEMKRENLNEDLKFYSKDFVIFKNLELIYNESEVYIKNLQQFAQSSKEKISQVENALKKLSQDEDINFDGYFENIKNKNIILRKKIEGLNFDLDAVEKELASYIKKNNIKEEDVQRVRKGINFCLHTYNKEYDNLLYAQRNVKKKIKNSVNIYEKKLKDINVRKGP</sequence>
<evidence type="ECO:0000259" key="3">
    <source>
        <dbReference type="Pfam" id="PF13851"/>
    </source>
</evidence>
<dbReference type="AlphaFoldDB" id="A0A1D3UAQ4"/>
<dbReference type="OrthoDB" id="392761at2759"/>
<evidence type="ECO:0000256" key="1">
    <source>
        <dbReference type="SAM" id="Coils"/>
    </source>
</evidence>
<evidence type="ECO:0000313" key="4">
    <source>
        <dbReference type="EMBL" id="SCQ17225.1"/>
    </source>
</evidence>
<gene>
    <name evidence="4" type="primary">PocGH01_14067000</name>
    <name evidence="4" type="ORF">POCGH01_14067000</name>
</gene>
<protein>
    <submittedName>
        <fullName evidence="4">GAS8-like protein, putative</fullName>
    </submittedName>
</protein>